<sequence>MDSLYFIADRETKQKAFLKTHISSRFLKSAIEHGQIYKNGVQTTTNVSLVPGDELRVDFKDEAPNGSVEHVPIDIVYEDQDVLVINKPPFMVTHTSRDDLEGTLLNATLGYFERIHLKRKARFVNRLDRDTSGLVIVAKNPYAHSLIAKQFRTHVEKDYLALVLGTPEDGLIDAPILRAEDGVRRIVHPDGKPSQTGVKVLKSFDDYSLVQLRLYTGRTHQIRVHMAHAGHPILGDTLYGTDDRLPRQALHSFSLKLKTPRSGWVMVKATLPADMRALLKN</sequence>
<dbReference type="NCBIfam" id="TIGR00005">
    <property type="entry name" value="rluA_subfam"/>
    <property type="match status" value="1"/>
</dbReference>
<evidence type="ECO:0000256" key="4">
    <source>
        <dbReference type="RuleBase" id="RU362028"/>
    </source>
</evidence>
<dbReference type="EC" id="5.4.99.-" evidence="4"/>
<dbReference type="InterPro" id="IPR006145">
    <property type="entry name" value="PsdUridine_synth_RsuA/RluA"/>
</dbReference>
<dbReference type="InterPro" id="IPR006225">
    <property type="entry name" value="PsdUridine_synth_RluC/D"/>
</dbReference>
<dbReference type="Proteomes" id="UP001210339">
    <property type="component" value="Chromosome"/>
</dbReference>
<accession>A0ABY7QU10</accession>
<dbReference type="Pfam" id="PF00849">
    <property type="entry name" value="PseudoU_synth_2"/>
    <property type="match status" value="1"/>
</dbReference>
<dbReference type="InterPro" id="IPR006224">
    <property type="entry name" value="PsdUridine_synth_RluA-like_CS"/>
</dbReference>
<evidence type="ECO:0000313" key="7">
    <source>
        <dbReference type="Proteomes" id="UP001210339"/>
    </source>
</evidence>
<evidence type="ECO:0000256" key="2">
    <source>
        <dbReference type="ARBA" id="ARBA00010876"/>
    </source>
</evidence>
<evidence type="ECO:0000259" key="5">
    <source>
        <dbReference type="Pfam" id="PF00849"/>
    </source>
</evidence>
<dbReference type="InterPro" id="IPR020103">
    <property type="entry name" value="PsdUridine_synth_cat_dom_sf"/>
</dbReference>
<organism evidence="6 7">
    <name type="scientific">Peptoniphilus equinus</name>
    <dbReference type="NCBI Taxonomy" id="3016343"/>
    <lineage>
        <taxon>Bacteria</taxon>
        <taxon>Bacillati</taxon>
        <taxon>Bacillota</taxon>
        <taxon>Tissierellia</taxon>
        <taxon>Tissierellales</taxon>
        <taxon>Peptoniphilaceae</taxon>
        <taxon>Peptoniphilus</taxon>
    </lineage>
</organism>
<gene>
    <name evidence="6" type="ORF">O6R05_01265</name>
</gene>
<feature type="domain" description="Pseudouridine synthase RsuA/RluA-like" evidence="5">
    <location>
        <begin position="81"/>
        <end position="228"/>
    </location>
</feature>
<evidence type="ECO:0000256" key="1">
    <source>
        <dbReference type="ARBA" id="ARBA00000073"/>
    </source>
</evidence>
<dbReference type="RefSeq" id="WP_271191748.1">
    <property type="nucleotide sequence ID" value="NZ_CP115667.1"/>
</dbReference>
<dbReference type="PANTHER" id="PTHR21600:SF44">
    <property type="entry name" value="RIBOSOMAL LARGE SUBUNIT PSEUDOURIDINE SYNTHASE D"/>
    <property type="match status" value="1"/>
</dbReference>
<dbReference type="EMBL" id="CP115667">
    <property type="protein sequence ID" value="WBW50217.1"/>
    <property type="molecule type" value="Genomic_DNA"/>
</dbReference>
<dbReference type="PROSITE" id="PS01129">
    <property type="entry name" value="PSI_RLU"/>
    <property type="match status" value="1"/>
</dbReference>
<dbReference type="PANTHER" id="PTHR21600">
    <property type="entry name" value="MITOCHONDRIAL RNA PSEUDOURIDINE SYNTHASE"/>
    <property type="match status" value="1"/>
</dbReference>
<dbReference type="CDD" id="cd02869">
    <property type="entry name" value="PseudoU_synth_RluA_like"/>
    <property type="match status" value="1"/>
</dbReference>
<comment type="function">
    <text evidence="4">Responsible for synthesis of pseudouridine from uracil.</text>
</comment>
<keyword evidence="3 4" id="KW-0413">Isomerase</keyword>
<dbReference type="Gene3D" id="3.30.2350.10">
    <property type="entry name" value="Pseudouridine synthase"/>
    <property type="match status" value="1"/>
</dbReference>
<reference evidence="6 7" key="1">
    <citation type="submission" date="2023-01" db="EMBL/GenBank/DDBJ databases">
        <authorList>
            <person name="Lee S.H."/>
            <person name="Jung H.S."/>
            <person name="Yun J.U."/>
        </authorList>
    </citation>
    <scope>NUCLEOTIDE SEQUENCE [LARGE SCALE GENOMIC DNA]</scope>
    <source>
        <strain evidence="6 7">CBA3646</strain>
    </source>
</reference>
<comment type="similarity">
    <text evidence="2 4">Belongs to the pseudouridine synthase RluA family.</text>
</comment>
<proteinExistence type="inferred from homology"/>
<keyword evidence="7" id="KW-1185">Reference proteome</keyword>
<dbReference type="SUPFAM" id="SSF55120">
    <property type="entry name" value="Pseudouridine synthase"/>
    <property type="match status" value="1"/>
</dbReference>
<dbReference type="InterPro" id="IPR050188">
    <property type="entry name" value="RluA_PseudoU_synthase"/>
</dbReference>
<name>A0ABY7QU10_9FIRM</name>
<evidence type="ECO:0000256" key="3">
    <source>
        <dbReference type="ARBA" id="ARBA00023235"/>
    </source>
</evidence>
<protein>
    <recommendedName>
        <fullName evidence="4">Pseudouridine synthase</fullName>
        <ecNumber evidence="4">5.4.99.-</ecNumber>
    </recommendedName>
</protein>
<comment type="catalytic activity">
    <reaction evidence="1 4">
        <text>a uridine in RNA = a pseudouridine in RNA</text>
        <dbReference type="Rhea" id="RHEA:48348"/>
        <dbReference type="Rhea" id="RHEA-COMP:12068"/>
        <dbReference type="Rhea" id="RHEA-COMP:12069"/>
        <dbReference type="ChEBI" id="CHEBI:65314"/>
        <dbReference type="ChEBI" id="CHEBI:65315"/>
    </reaction>
</comment>
<evidence type="ECO:0000313" key="6">
    <source>
        <dbReference type="EMBL" id="WBW50217.1"/>
    </source>
</evidence>